<dbReference type="InterPro" id="IPR051913">
    <property type="entry name" value="GH2_Domain-Containing"/>
</dbReference>
<dbReference type="InterPro" id="IPR017853">
    <property type="entry name" value="GH"/>
</dbReference>
<dbReference type="Pfam" id="PF22666">
    <property type="entry name" value="Glyco_hydro_2_N2"/>
    <property type="match status" value="1"/>
</dbReference>
<proteinExistence type="predicted"/>
<comment type="caution">
    <text evidence="4">The sequence shown here is derived from an EMBL/GenBank/DDBJ whole genome shotgun (WGS) entry which is preliminary data.</text>
</comment>
<reference evidence="4" key="1">
    <citation type="submission" date="2021-01" db="EMBL/GenBank/DDBJ databases">
        <title>Ramlibacter sp. strain AW1 16S ribosomal RNA gene Genome sequencing and assembly.</title>
        <authorList>
            <person name="Kang M."/>
        </authorList>
    </citation>
    <scope>NUCLEOTIDE SEQUENCE</scope>
    <source>
        <strain evidence="4">AW1</strain>
    </source>
</reference>
<evidence type="ECO:0000313" key="5">
    <source>
        <dbReference type="Proteomes" id="UP000613011"/>
    </source>
</evidence>
<keyword evidence="1 4" id="KW-0378">Hydrolase</keyword>
<feature type="domain" description="Glycoside hydrolase family 2 catalytic" evidence="2">
    <location>
        <begin position="340"/>
        <end position="638"/>
    </location>
</feature>
<dbReference type="AlphaFoldDB" id="A0A936ZSB9"/>
<evidence type="ECO:0000256" key="1">
    <source>
        <dbReference type="ARBA" id="ARBA00022801"/>
    </source>
</evidence>
<evidence type="ECO:0000259" key="3">
    <source>
        <dbReference type="Pfam" id="PF22666"/>
    </source>
</evidence>
<dbReference type="GO" id="GO:0004553">
    <property type="term" value="F:hydrolase activity, hydrolyzing O-glycosyl compounds"/>
    <property type="evidence" value="ECO:0007669"/>
    <property type="project" value="InterPro"/>
</dbReference>
<dbReference type="InterPro" id="IPR008979">
    <property type="entry name" value="Galactose-bd-like_sf"/>
</dbReference>
<dbReference type="SUPFAM" id="SSF49303">
    <property type="entry name" value="beta-Galactosidase/glucuronidase domain"/>
    <property type="match status" value="1"/>
</dbReference>
<dbReference type="SUPFAM" id="SSF49785">
    <property type="entry name" value="Galactose-binding domain-like"/>
    <property type="match status" value="1"/>
</dbReference>
<dbReference type="EMBL" id="JAEQNA010000001">
    <property type="protein sequence ID" value="MBL0419729.1"/>
    <property type="molecule type" value="Genomic_DNA"/>
</dbReference>
<accession>A0A936ZSB9</accession>
<dbReference type="Gene3D" id="2.60.120.260">
    <property type="entry name" value="Galactose-binding domain-like"/>
    <property type="match status" value="1"/>
</dbReference>
<feature type="domain" description="Beta-mannosidase-like galactose-binding" evidence="3">
    <location>
        <begin position="123"/>
        <end position="197"/>
    </location>
</feature>
<organism evidence="4 5">
    <name type="scientific">Ramlibacter aurantiacus</name>
    <dbReference type="NCBI Taxonomy" id="2801330"/>
    <lineage>
        <taxon>Bacteria</taxon>
        <taxon>Pseudomonadati</taxon>
        <taxon>Pseudomonadota</taxon>
        <taxon>Betaproteobacteria</taxon>
        <taxon>Burkholderiales</taxon>
        <taxon>Comamonadaceae</taxon>
        <taxon>Ramlibacter</taxon>
    </lineage>
</organism>
<dbReference type="Proteomes" id="UP000613011">
    <property type="component" value="Unassembled WGS sequence"/>
</dbReference>
<dbReference type="Gene3D" id="3.20.20.80">
    <property type="entry name" value="Glycosidases"/>
    <property type="match status" value="1"/>
</dbReference>
<sequence>MLHGGLRFAGAPDSGRVAWHGGPSEPFARLSDRPLDASAQSLQALLAGERNLEPSSRHGYPRPQLRRDHWQSLNGSWRFCFDNEARHVGPADITEWPLEIVVPYPPESQASGIGDRGFHQVCWYQREFELTPADDRVILHFGAVDYAARVWVNGELVVTHEGGHTPFRADITQALRPDGKQVVTVRADDDPHDLTKPRGKQDWQPEPHSIWYPRTTGIWQTVWLERVSPIHIDKIRWTPKLEGFALGLEARVAGDSGGDTSLELELWHGEQLLARDRYRVVDGEVDRFVVLSDPGIDDFRNELLWSPERPTLLEAKLRLWRGGRMIDEVHSYTALRSANVSRDRFMLNGRPYVLRMVLDQGYWPDTLLAAPDDDALRRDVELAKAMGFNGVRKHQKIEDPRYLYWADKLGLVVWEEMPSAYRFTRTAIKRIVREWTEAMDRDYSHPCVIVWVPFNESWGVPELPAVKAHRHAVEALYHLTKTLDQTRAVIGNDGWESSATDIIGIHDYDSNLDHIRQRYGPEVEPEKLFDRRRPGGRVLTLDGYPHRGQPIMLTEFGGISFQARAEQGVKKIWGYTEIGDEETFARTYEQLLETVIFTALFSGFCYTQFADTFQEANGLLYADRTPKIPLERVRQVTSQSRTYIPGGV</sequence>
<gene>
    <name evidence="4" type="ORF">JI739_05135</name>
</gene>
<protein>
    <submittedName>
        <fullName evidence="4">Glycoside hydrolase family 2</fullName>
    </submittedName>
</protein>
<evidence type="ECO:0000259" key="2">
    <source>
        <dbReference type="Pfam" id="PF02836"/>
    </source>
</evidence>
<dbReference type="GO" id="GO:0005975">
    <property type="term" value="P:carbohydrate metabolic process"/>
    <property type="evidence" value="ECO:0007669"/>
    <property type="project" value="InterPro"/>
</dbReference>
<dbReference type="InterPro" id="IPR006103">
    <property type="entry name" value="Glyco_hydro_2_cat"/>
</dbReference>
<dbReference type="InterPro" id="IPR054593">
    <property type="entry name" value="Beta-mannosidase-like_N2"/>
</dbReference>
<dbReference type="SUPFAM" id="SSF51445">
    <property type="entry name" value="(Trans)glycosidases"/>
    <property type="match status" value="1"/>
</dbReference>
<dbReference type="PANTHER" id="PTHR42732">
    <property type="entry name" value="BETA-GALACTOSIDASE"/>
    <property type="match status" value="1"/>
</dbReference>
<name>A0A936ZSB9_9BURK</name>
<keyword evidence="5" id="KW-1185">Reference proteome</keyword>
<dbReference type="PANTHER" id="PTHR42732:SF3">
    <property type="entry name" value="HYDROLASE"/>
    <property type="match status" value="1"/>
</dbReference>
<dbReference type="InterPro" id="IPR036156">
    <property type="entry name" value="Beta-gal/glucu_dom_sf"/>
</dbReference>
<evidence type="ECO:0000313" key="4">
    <source>
        <dbReference type="EMBL" id="MBL0419729.1"/>
    </source>
</evidence>
<dbReference type="Pfam" id="PF02836">
    <property type="entry name" value="Glyco_hydro_2_C"/>
    <property type="match status" value="1"/>
</dbReference>